<dbReference type="Proteomes" id="UP000031104">
    <property type="component" value="Chromosome"/>
</dbReference>
<keyword evidence="4" id="KW-0119">Carbohydrate metabolism</keyword>
<evidence type="ECO:0000256" key="1">
    <source>
        <dbReference type="ARBA" id="ARBA00000822"/>
    </source>
</evidence>
<dbReference type="EC" id="3.2.1.14" evidence="2"/>
<dbReference type="InterPro" id="IPR050314">
    <property type="entry name" value="Glycosyl_Hydrlase_18"/>
</dbReference>
<evidence type="ECO:0000313" key="8">
    <source>
        <dbReference type="Proteomes" id="UP000031104"/>
    </source>
</evidence>
<dbReference type="SMART" id="SM00495">
    <property type="entry name" value="ChtBD3"/>
    <property type="match status" value="2"/>
</dbReference>
<dbReference type="InterPro" id="IPR001223">
    <property type="entry name" value="Glyco_hydro18_cat"/>
</dbReference>
<sequence>MDIKRKLVSVVTLTLMGSSAFAAEAWSTSNLSSYSAGTIVTDEGKTYKCKPWPQSGWCKIAAYKPAGTYGADAWDETGPGPSPTPSEQVTASVSINGELPTTAEVDFVSSKGTFAVSNGKVTLEYPKDASETYTVKLKNDEGTISPSTVTVSAATTTIALTYTAKPAPEPTPGIKAWDPSAIYNGGDQVTYNGSIYEAKYWTQGNNPETSGEWGPWKLIGEDPAQEMATLDFTIPTKPSFITSDEKPSISIFNENDVKVAEIKNAAWGSKAKIDVPAGKLKVQVASIGTSQGIATPNSFSIAKDETKNISINYKQAQVGSINLTASADNNAVKSTTYTIKNSTGDVVSQGEVNFTSATVIDNLLASDEGLKYTISAKSFTYNGYSYEAQPIVVTVTTGNSADAQLNFTTTKIASVRVIVTVSDMPNDKETTLHFTSNSGSSQLLKVADNGVYTEELPKDGDTWNITTDNISGYKANISPNQFNTNQNQQNVTVTFEQVAPVEAGKKVIGYWENWKPALPEMEGSGGDKSADYYKPSFANYSHVLYSFLTLSNQPNSDNPPNTNWDGSAIYETMTLKPVLEVMNDTTYSYNWQAGKIKAMIDATHQEGKKFIWAIGGWSDLQQTIKPEQIDSFVTQCVNLLKQYGDGIDFDWEHLHQLANGQPNPNAKEQTDTLAKTMLKLRQALDDAGMYDKEVGYTTRFNAFFGNSEDHGFPAKFNSDGEGLAIDGWLKDHGSSLNEVVNWVNIMAYDVGPEYMPNGQTWNMEVYKDVLNSFSKHVDPNLVILGFEPGGQAAGGIWEGMDVSKQAIDYVANNNYGGSMFWAINQPPYNSTEITGLNADKLAAYSKEQFGLDDE</sequence>
<gene>
    <name evidence="7" type="ORF">SD28_03540</name>
</gene>
<dbReference type="GO" id="GO:0006032">
    <property type="term" value="P:chitin catabolic process"/>
    <property type="evidence" value="ECO:0007669"/>
    <property type="project" value="TreeGrafter"/>
</dbReference>
<dbReference type="OrthoDB" id="5602993at2"/>
<dbReference type="PROSITE" id="PS51910">
    <property type="entry name" value="GH18_2"/>
    <property type="match status" value="1"/>
</dbReference>
<dbReference type="InterPro" id="IPR011583">
    <property type="entry name" value="Chitinase_II/V-like_cat"/>
</dbReference>
<dbReference type="EMBL" id="CP010427">
    <property type="protein sequence ID" value="AJC48775.1"/>
    <property type="molecule type" value="Genomic_DNA"/>
</dbReference>
<keyword evidence="8" id="KW-1185">Reference proteome</keyword>
<dbReference type="PANTHER" id="PTHR11177">
    <property type="entry name" value="CHITINASE"/>
    <property type="match status" value="1"/>
</dbReference>
<reference evidence="7 8" key="1">
    <citation type="submission" date="2014-12" db="EMBL/GenBank/DDBJ databases">
        <title>Complete genome sequence of Francisella guanzhouensis strain 08HL01032 isolated from air-conditioning system in China.</title>
        <authorList>
            <person name="Svensson D."/>
            <person name="Ohrman C."/>
            <person name="Backman S."/>
            <person name="Karlsson E."/>
            <person name="Nilsson E."/>
            <person name="Bystrom M."/>
            <person name="Larkeryd A."/>
            <person name="Stenberg P."/>
            <person name="Scholtz H.C."/>
            <person name="Forsman M."/>
            <person name="Sjodin A."/>
        </authorList>
    </citation>
    <scope>NUCLEOTIDE SEQUENCE [LARGE SCALE GENOMIC DNA]</scope>
    <source>
        <strain evidence="7 8">08HL01032</strain>
    </source>
</reference>
<keyword evidence="3" id="KW-0378">Hydrolase</keyword>
<comment type="catalytic activity">
    <reaction evidence="1">
        <text>Random endo-hydrolysis of N-acetyl-beta-D-glucosaminide (1-&gt;4)-beta-linkages in chitin and chitodextrins.</text>
        <dbReference type="EC" id="3.2.1.14"/>
    </reaction>
</comment>
<dbReference type="Pfam" id="PF02839">
    <property type="entry name" value="CBM_5_12"/>
    <property type="match status" value="1"/>
</dbReference>
<dbReference type="InterPro" id="IPR036573">
    <property type="entry name" value="CBM_sf_5/12"/>
</dbReference>
<feature type="domain" description="GH18" evidence="6">
    <location>
        <begin position="505"/>
        <end position="839"/>
    </location>
</feature>
<evidence type="ECO:0000313" key="7">
    <source>
        <dbReference type="EMBL" id="AJC48775.1"/>
    </source>
</evidence>
<dbReference type="AlphaFoldDB" id="A0A0A8E3H1"/>
<dbReference type="SUPFAM" id="SSF51055">
    <property type="entry name" value="Carbohydrate binding domain"/>
    <property type="match status" value="1"/>
</dbReference>
<dbReference type="GO" id="GO:0008843">
    <property type="term" value="F:endochitinase activity"/>
    <property type="evidence" value="ECO:0007669"/>
    <property type="project" value="UniProtKB-EC"/>
</dbReference>
<dbReference type="CDD" id="cd12215">
    <property type="entry name" value="ChiC_BD"/>
    <property type="match status" value="1"/>
</dbReference>
<accession>A0A0A8E3H1</accession>
<dbReference type="KEGG" id="fgu:SD28_03540"/>
<dbReference type="SMART" id="SM00636">
    <property type="entry name" value="Glyco_18"/>
    <property type="match status" value="1"/>
</dbReference>
<name>A0A0A8E3H1_9GAMM</name>
<dbReference type="STRING" id="594679.SD28_03540"/>
<dbReference type="Gene3D" id="3.20.20.80">
    <property type="entry name" value="Glycosidases"/>
    <property type="match status" value="1"/>
</dbReference>
<protein>
    <recommendedName>
        <fullName evidence="2">chitinase</fullName>
        <ecNumber evidence="2">3.2.1.14</ecNumber>
    </recommendedName>
</protein>
<evidence type="ECO:0000256" key="2">
    <source>
        <dbReference type="ARBA" id="ARBA00012729"/>
    </source>
</evidence>
<feature type="signal peptide" evidence="5">
    <location>
        <begin position="1"/>
        <end position="22"/>
    </location>
</feature>
<evidence type="ECO:0000256" key="4">
    <source>
        <dbReference type="ARBA" id="ARBA00023277"/>
    </source>
</evidence>
<evidence type="ECO:0000259" key="6">
    <source>
        <dbReference type="PROSITE" id="PS51910"/>
    </source>
</evidence>
<dbReference type="GO" id="GO:0008061">
    <property type="term" value="F:chitin binding"/>
    <property type="evidence" value="ECO:0007669"/>
    <property type="project" value="InterPro"/>
</dbReference>
<dbReference type="PANTHER" id="PTHR11177:SF317">
    <property type="entry name" value="CHITINASE 12-RELATED"/>
    <property type="match status" value="1"/>
</dbReference>
<dbReference type="Pfam" id="PF00704">
    <property type="entry name" value="Glyco_hydro_18"/>
    <property type="match status" value="1"/>
</dbReference>
<organism evidence="7 8">
    <name type="scientific">Allofrancisella guangzhouensis</name>
    <dbReference type="NCBI Taxonomy" id="594679"/>
    <lineage>
        <taxon>Bacteria</taxon>
        <taxon>Pseudomonadati</taxon>
        <taxon>Pseudomonadota</taxon>
        <taxon>Gammaproteobacteria</taxon>
        <taxon>Thiotrichales</taxon>
        <taxon>Francisellaceae</taxon>
        <taxon>Allofrancisella</taxon>
    </lineage>
</organism>
<evidence type="ECO:0000256" key="3">
    <source>
        <dbReference type="ARBA" id="ARBA00022801"/>
    </source>
</evidence>
<dbReference type="RefSeq" id="WP_039124156.1">
    <property type="nucleotide sequence ID" value="NZ_CP010427.1"/>
</dbReference>
<proteinExistence type="predicted"/>
<dbReference type="Gene3D" id="2.10.10.20">
    <property type="entry name" value="Carbohydrate-binding module superfamily 5/12"/>
    <property type="match status" value="1"/>
</dbReference>
<dbReference type="GO" id="GO:0005576">
    <property type="term" value="C:extracellular region"/>
    <property type="evidence" value="ECO:0007669"/>
    <property type="project" value="InterPro"/>
</dbReference>
<evidence type="ECO:0000256" key="5">
    <source>
        <dbReference type="SAM" id="SignalP"/>
    </source>
</evidence>
<dbReference type="InterPro" id="IPR017853">
    <property type="entry name" value="GH"/>
</dbReference>
<feature type="chain" id="PRO_5002035605" description="chitinase" evidence="5">
    <location>
        <begin position="23"/>
        <end position="854"/>
    </location>
</feature>
<dbReference type="GO" id="GO:0005975">
    <property type="term" value="P:carbohydrate metabolic process"/>
    <property type="evidence" value="ECO:0007669"/>
    <property type="project" value="InterPro"/>
</dbReference>
<dbReference type="SUPFAM" id="SSF51445">
    <property type="entry name" value="(Trans)glycosidases"/>
    <property type="match status" value="1"/>
</dbReference>
<dbReference type="HOGENOM" id="CLU_019880_0_0_6"/>
<dbReference type="InterPro" id="IPR003610">
    <property type="entry name" value="CBM5/12"/>
</dbReference>
<dbReference type="GO" id="GO:0030246">
    <property type="term" value="F:carbohydrate binding"/>
    <property type="evidence" value="ECO:0007669"/>
    <property type="project" value="InterPro"/>
</dbReference>
<keyword evidence="5" id="KW-0732">Signal</keyword>